<reference evidence="1" key="1">
    <citation type="submission" date="2021-08" db="EMBL/GenBank/DDBJ databases">
        <title>The first chromosome-level gecko genome reveals the dynamic sex chromosomes of Neotropical dwarf geckos (Sphaerodactylidae: Sphaerodactylus).</title>
        <authorList>
            <person name="Pinto B.J."/>
            <person name="Keating S.E."/>
            <person name="Gamble T."/>
        </authorList>
    </citation>
    <scope>NUCLEOTIDE SEQUENCE</scope>
    <source>
        <strain evidence="1">TG3544</strain>
    </source>
</reference>
<proteinExistence type="predicted"/>
<sequence length="106" mass="11771">MDSRAIYNDVAHTACFHLQGWSSAGECIPLVSGASFTQTRLVSFRHLKKGLAQEECTPQATKNTNQLKIQNSNVCGNVGIMYVCNVNSKTGEYVMVTFCKVYRIFV</sequence>
<keyword evidence="2" id="KW-1185">Reference proteome</keyword>
<organism evidence="1 2">
    <name type="scientific">Sphaerodactylus townsendi</name>
    <dbReference type="NCBI Taxonomy" id="933632"/>
    <lineage>
        <taxon>Eukaryota</taxon>
        <taxon>Metazoa</taxon>
        <taxon>Chordata</taxon>
        <taxon>Craniata</taxon>
        <taxon>Vertebrata</taxon>
        <taxon>Euteleostomi</taxon>
        <taxon>Lepidosauria</taxon>
        <taxon>Squamata</taxon>
        <taxon>Bifurcata</taxon>
        <taxon>Gekkota</taxon>
        <taxon>Sphaerodactylidae</taxon>
        <taxon>Sphaerodactylus</taxon>
    </lineage>
</organism>
<evidence type="ECO:0000313" key="2">
    <source>
        <dbReference type="Proteomes" id="UP000827872"/>
    </source>
</evidence>
<name>A0ACB8FQ97_9SAUR</name>
<gene>
    <name evidence="1" type="ORF">K3G42_023795</name>
</gene>
<dbReference type="Proteomes" id="UP000827872">
    <property type="component" value="Linkage Group LG06"/>
</dbReference>
<dbReference type="EMBL" id="CM037619">
    <property type="protein sequence ID" value="KAH8007539.1"/>
    <property type="molecule type" value="Genomic_DNA"/>
</dbReference>
<protein>
    <submittedName>
        <fullName evidence="1">Uncharacterized protein</fullName>
    </submittedName>
</protein>
<accession>A0ACB8FQ97</accession>
<comment type="caution">
    <text evidence="1">The sequence shown here is derived from an EMBL/GenBank/DDBJ whole genome shotgun (WGS) entry which is preliminary data.</text>
</comment>
<evidence type="ECO:0000313" key="1">
    <source>
        <dbReference type="EMBL" id="KAH8007539.1"/>
    </source>
</evidence>